<dbReference type="FunFam" id="1.10.630.10:FF:000029">
    <property type="entry name" value="Cytochrome P450 734A1"/>
    <property type="match status" value="1"/>
</dbReference>
<comment type="similarity">
    <text evidence="2 12">Belongs to the cytochrome P450 family.</text>
</comment>
<dbReference type="GO" id="GO:0016705">
    <property type="term" value="F:oxidoreductase activity, acting on paired donors, with incorporation or reduction of molecular oxygen"/>
    <property type="evidence" value="ECO:0007669"/>
    <property type="project" value="InterPro"/>
</dbReference>
<keyword evidence="15" id="KW-1185">Reference proteome</keyword>
<dbReference type="Pfam" id="PF00067">
    <property type="entry name" value="p450"/>
    <property type="match status" value="1"/>
</dbReference>
<dbReference type="SUPFAM" id="SSF48264">
    <property type="entry name" value="Cytochrome P450"/>
    <property type="match status" value="1"/>
</dbReference>
<dbReference type="InterPro" id="IPR050665">
    <property type="entry name" value="Cytochrome_P450_Monooxygen"/>
</dbReference>
<keyword evidence="7 12" id="KW-0560">Oxidoreductase</keyword>
<protein>
    <recommendedName>
        <fullName evidence="16">Cytochrome P450 CYP72A219-like</fullName>
    </recommendedName>
</protein>
<evidence type="ECO:0000256" key="11">
    <source>
        <dbReference type="PIRSR" id="PIRSR602401-1"/>
    </source>
</evidence>
<comment type="caution">
    <text evidence="14">The sequence shown here is derived from an EMBL/GenBank/DDBJ whole genome shotgun (WGS) entry which is preliminary data.</text>
</comment>
<evidence type="ECO:0000256" key="2">
    <source>
        <dbReference type="ARBA" id="ARBA00010617"/>
    </source>
</evidence>
<dbReference type="GO" id="GO:0016020">
    <property type="term" value="C:membrane"/>
    <property type="evidence" value="ECO:0007669"/>
    <property type="project" value="UniProtKB-SubCell"/>
</dbReference>
<sequence>MEMKQLNLVALSFAFITILIYAWRVLNWMWLRPKRLERCLKQQGLAGNSYRLLHGDFKEMFMMTKEATSRPISISDDIVQRIAPFHYHSIKKYGKSSFIWMGLKPRVNIMEPELIRDVLSMPTVFRKQRVRAPVKLLISGLVFLEGEKWAKHRKIINPAFRLEKLKDMLPAFHLSCSDMISKWERKLSTEGSCELDVWPYLQNLTSDAISRTAFSSNYEEGRMIFELQREQAQLLVQFSEAAAYIPGWRFFPTKSNKRMKQIRKEVNALLWGIIDKREKAMKAGETLNDDLLGILLESNFKEIQEHDNDKNVGMSIQDVIEECKLFYFAGQETTSVLLLWTMVLLSKHPNWQARAREEVLHVFGNNKPEGDGLNHLKIVMMILHEVLRLYPPVPLLARTVYEDIQVGDMYLPAGVDVSLPTILVHHDHEIWGEDAREFNPERFSQGVLKATKSPVSFFPFGWGSRLCIGQNFAILEAKIVLAMILQRFSFSLSPSYSHAPSSLVTLKPQYGAHLILHGI</sequence>
<dbReference type="PRINTS" id="PR00463">
    <property type="entry name" value="EP450I"/>
</dbReference>
<dbReference type="GO" id="GO:0005506">
    <property type="term" value="F:iron ion binding"/>
    <property type="evidence" value="ECO:0007669"/>
    <property type="project" value="InterPro"/>
</dbReference>
<evidence type="ECO:0000313" key="14">
    <source>
        <dbReference type="EMBL" id="KAJ9672721.1"/>
    </source>
</evidence>
<evidence type="ECO:0000256" key="8">
    <source>
        <dbReference type="ARBA" id="ARBA00023004"/>
    </source>
</evidence>
<feature type="transmembrane region" description="Helical" evidence="13">
    <location>
        <begin position="6"/>
        <end position="26"/>
    </location>
</feature>
<accession>A0AA38YLL7</accession>
<feature type="binding site" description="axial binding residue" evidence="11">
    <location>
        <position position="467"/>
    </location>
    <ligand>
        <name>heme</name>
        <dbReference type="ChEBI" id="CHEBI:30413"/>
    </ligand>
    <ligandPart>
        <name>Fe</name>
        <dbReference type="ChEBI" id="CHEBI:18248"/>
    </ligandPart>
</feature>
<gene>
    <name evidence="14" type="ORF">PVL29_026076</name>
</gene>
<dbReference type="PROSITE" id="PS00086">
    <property type="entry name" value="CYTOCHROME_P450"/>
    <property type="match status" value="1"/>
</dbReference>
<dbReference type="AlphaFoldDB" id="A0AA38YLL7"/>
<evidence type="ECO:0000313" key="15">
    <source>
        <dbReference type="Proteomes" id="UP001168098"/>
    </source>
</evidence>
<keyword evidence="6 13" id="KW-1133">Transmembrane helix</keyword>
<dbReference type="Gene3D" id="1.10.630.10">
    <property type="entry name" value="Cytochrome P450"/>
    <property type="match status" value="1"/>
</dbReference>
<keyword evidence="10 13" id="KW-0472">Membrane</keyword>
<keyword evidence="8 11" id="KW-0408">Iron</keyword>
<reference evidence="14 15" key="1">
    <citation type="journal article" date="2023" name="BMC Biotechnol.">
        <title>Vitis rotundifolia cv Carlos genome sequencing.</title>
        <authorList>
            <person name="Huff M."/>
            <person name="Hulse-Kemp A."/>
            <person name="Scheffler B."/>
            <person name="Youngblood R."/>
            <person name="Simpson S."/>
            <person name="Babiker E."/>
            <person name="Staton M."/>
        </authorList>
    </citation>
    <scope>NUCLEOTIDE SEQUENCE [LARGE SCALE GENOMIC DNA]</scope>
    <source>
        <tissue evidence="14">Leaf</tissue>
    </source>
</reference>
<dbReference type="Proteomes" id="UP001168098">
    <property type="component" value="Unassembled WGS sequence"/>
</dbReference>
<keyword evidence="9 12" id="KW-0503">Monooxygenase</keyword>
<evidence type="ECO:0000256" key="4">
    <source>
        <dbReference type="ARBA" id="ARBA00022692"/>
    </source>
</evidence>
<dbReference type="PANTHER" id="PTHR24282">
    <property type="entry name" value="CYTOCHROME P450 FAMILY MEMBER"/>
    <property type="match status" value="1"/>
</dbReference>
<evidence type="ECO:0000256" key="13">
    <source>
        <dbReference type="SAM" id="Phobius"/>
    </source>
</evidence>
<evidence type="ECO:0000256" key="6">
    <source>
        <dbReference type="ARBA" id="ARBA00022989"/>
    </source>
</evidence>
<dbReference type="EMBL" id="JARBHA010000019">
    <property type="protein sequence ID" value="KAJ9672721.1"/>
    <property type="molecule type" value="Genomic_DNA"/>
</dbReference>
<dbReference type="GO" id="GO:0020037">
    <property type="term" value="F:heme binding"/>
    <property type="evidence" value="ECO:0007669"/>
    <property type="project" value="InterPro"/>
</dbReference>
<dbReference type="PANTHER" id="PTHR24282:SF255">
    <property type="entry name" value="CYTOCHROME P450 72A11-RELATED"/>
    <property type="match status" value="1"/>
</dbReference>
<dbReference type="CDD" id="cd20642">
    <property type="entry name" value="CYP72"/>
    <property type="match status" value="1"/>
</dbReference>
<organism evidence="14 15">
    <name type="scientific">Vitis rotundifolia</name>
    <name type="common">Muscadine grape</name>
    <dbReference type="NCBI Taxonomy" id="103349"/>
    <lineage>
        <taxon>Eukaryota</taxon>
        <taxon>Viridiplantae</taxon>
        <taxon>Streptophyta</taxon>
        <taxon>Embryophyta</taxon>
        <taxon>Tracheophyta</taxon>
        <taxon>Spermatophyta</taxon>
        <taxon>Magnoliopsida</taxon>
        <taxon>eudicotyledons</taxon>
        <taxon>Gunneridae</taxon>
        <taxon>Pentapetalae</taxon>
        <taxon>rosids</taxon>
        <taxon>Vitales</taxon>
        <taxon>Vitaceae</taxon>
        <taxon>Viteae</taxon>
        <taxon>Vitis</taxon>
    </lineage>
</organism>
<comment type="cofactor">
    <cofactor evidence="11">
        <name>heme</name>
        <dbReference type="ChEBI" id="CHEBI:30413"/>
    </cofactor>
</comment>
<dbReference type="InterPro" id="IPR017972">
    <property type="entry name" value="Cyt_P450_CS"/>
</dbReference>
<evidence type="ECO:0000256" key="10">
    <source>
        <dbReference type="ARBA" id="ARBA00023136"/>
    </source>
</evidence>
<keyword evidence="5 11" id="KW-0479">Metal-binding</keyword>
<comment type="subcellular location">
    <subcellularLocation>
        <location evidence="1">Membrane</location>
        <topology evidence="1">Single-pass membrane protein</topology>
    </subcellularLocation>
</comment>
<evidence type="ECO:0000256" key="9">
    <source>
        <dbReference type="ARBA" id="ARBA00023033"/>
    </source>
</evidence>
<dbReference type="PRINTS" id="PR00385">
    <property type="entry name" value="P450"/>
</dbReference>
<proteinExistence type="inferred from homology"/>
<evidence type="ECO:0000256" key="3">
    <source>
        <dbReference type="ARBA" id="ARBA00022617"/>
    </source>
</evidence>
<evidence type="ECO:0000256" key="1">
    <source>
        <dbReference type="ARBA" id="ARBA00004167"/>
    </source>
</evidence>
<name>A0AA38YLL7_VITRO</name>
<keyword evidence="3 11" id="KW-0349">Heme</keyword>
<dbReference type="InterPro" id="IPR036396">
    <property type="entry name" value="Cyt_P450_sf"/>
</dbReference>
<keyword evidence="4 13" id="KW-0812">Transmembrane</keyword>
<evidence type="ECO:0008006" key="16">
    <source>
        <dbReference type="Google" id="ProtNLM"/>
    </source>
</evidence>
<evidence type="ECO:0000256" key="5">
    <source>
        <dbReference type="ARBA" id="ARBA00022723"/>
    </source>
</evidence>
<evidence type="ECO:0000256" key="7">
    <source>
        <dbReference type="ARBA" id="ARBA00023002"/>
    </source>
</evidence>
<dbReference type="InterPro" id="IPR002401">
    <property type="entry name" value="Cyt_P450_E_grp-I"/>
</dbReference>
<dbReference type="InterPro" id="IPR001128">
    <property type="entry name" value="Cyt_P450"/>
</dbReference>
<dbReference type="GO" id="GO:0004497">
    <property type="term" value="F:monooxygenase activity"/>
    <property type="evidence" value="ECO:0007669"/>
    <property type="project" value="UniProtKB-KW"/>
</dbReference>
<evidence type="ECO:0000256" key="12">
    <source>
        <dbReference type="RuleBase" id="RU000461"/>
    </source>
</evidence>